<dbReference type="InterPro" id="IPR038731">
    <property type="entry name" value="RgtA/B/C-like"/>
</dbReference>
<accession>A0A1I3SQQ8</accession>
<feature type="domain" description="Glycosyltransferase RgtA/B/C/D-like" evidence="9">
    <location>
        <begin position="75"/>
        <end position="236"/>
    </location>
</feature>
<feature type="transmembrane region" description="Helical" evidence="8">
    <location>
        <begin position="432"/>
        <end position="452"/>
    </location>
</feature>
<evidence type="ECO:0000313" key="11">
    <source>
        <dbReference type="Proteomes" id="UP000199445"/>
    </source>
</evidence>
<dbReference type="GO" id="GO:0016763">
    <property type="term" value="F:pentosyltransferase activity"/>
    <property type="evidence" value="ECO:0007669"/>
    <property type="project" value="TreeGrafter"/>
</dbReference>
<feature type="transmembrane region" description="Helical" evidence="8">
    <location>
        <begin position="180"/>
        <end position="206"/>
    </location>
</feature>
<sequence length="581" mass="65617">MLISRTPPLTDVLDNIPRNRLMLSLLAFAAIMIFSGIGLRSPWPADEPRFAEVAREMVTSGQWLLPMRGGELYPDKPPVFMWSIAAFFWLTGNLKLAFLLPNALCSLLSLALVFNLGTRLWNQSTGALAALLLILAPQFLIQAQRAQIDAMVACWIMVACYGLIYHFFIRRSWKWYFTAWGFMGLGIITKGVGFLPALLFVPIIALKIQDNSRFSDSLTWRCAFGPVVMVLVVAAWLIPMTLQVSQLGTDEALAYRNNILFKQTGERYADSWGHINPWHYYLSSVVPTLWFPLPLLLLALARPLLRALRSQPVILTMLVWVALVIAFFSLSPGKRGVYILPALPLLALSLAPILAEQKPARWFSPVLTGVHSLLATALITIGILAWNDHPHLVAKITDYTQNLSHLHEAGTLVFCLGLVWLIGLVRFWRSSALARFFVALMISWLVFTTWGYRVLEPLRTPRNVLAAAEQHIPAHGQLGMINFSEQFLLFSKRDFTHFSFFSTLEQENRNAWLWMQETPDSYLMVEASARLSCFTMKGAHALGTAHRESYLLLTDQQAKSDCPPPQRIRHFTTPRPGDWLD</sequence>
<dbReference type="Pfam" id="PF13231">
    <property type="entry name" value="PMT_2"/>
    <property type="match status" value="1"/>
</dbReference>
<dbReference type="GO" id="GO:0010041">
    <property type="term" value="P:response to iron(III) ion"/>
    <property type="evidence" value="ECO:0007669"/>
    <property type="project" value="TreeGrafter"/>
</dbReference>
<dbReference type="GO" id="GO:0009103">
    <property type="term" value="P:lipopolysaccharide biosynthetic process"/>
    <property type="evidence" value="ECO:0007669"/>
    <property type="project" value="TreeGrafter"/>
</dbReference>
<dbReference type="Proteomes" id="UP000199445">
    <property type="component" value="Unassembled WGS sequence"/>
</dbReference>
<dbReference type="PANTHER" id="PTHR33908">
    <property type="entry name" value="MANNOSYLTRANSFERASE YKCB-RELATED"/>
    <property type="match status" value="1"/>
</dbReference>
<dbReference type="PANTHER" id="PTHR33908:SF3">
    <property type="entry name" value="UNDECAPRENYL PHOSPHATE-ALPHA-4-AMINO-4-DEOXY-L-ARABINOSE ARABINOSYL TRANSFERASE"/>
    <property type="match status" value="1"/>
</dbReference>
<keyword evidence="3" id="KW-0328">Glycosyltransferase</keyword>
<keyword evidence="5 8" id="KW-0812">Transmembrane</keyword>
<comment type="subcellular location">
    <subcellularLocation>
        <location evidence="1">Cell membrane</location>
        <topology evidence="1">Multi-pass membrane protein</topology>
    </subcellularLocation>
</comment>
<evidence type="ECO:0000256" key="2">
    <source>
        <dbReference type="ARBA" id="ARBA00022475"/>
    </source>
</evidence>
<evidence type="ECO:0000256" key="6">
    <source>
        <dbReference type="ARBA" id="ARBA00022989"/>
    </source>
</evidence>
<reference evidence="10 11" key="1">
    <citation type="submission" date="2016-10" db="EMBL/GenBank/DDBJ databases">
        <authorList>
            <person name="de Groot N.N."/>
        </authorList>
    </citation>
    <scope>NUCLEOTIDE SEQUENCE [LARGE SCALE GENOMIC DNA]</scope>
    <source>
        <strain evidence="10 11">IBRC-M 10445</strain>
    </source>
</reference>
<dbReference type="EMBL" id="FOSC01000004">
    <property type="protein sequence ID" value="SFJ61065.1"/>
    <property type="molecule type" value="Genomic_DNA"/>
</dbReference>
<dbReference type="OrthoDB" id="9775035at2"/>
<keyword evidence="2" id="KW-1003">Cell membrane</keyword>
<evidence type="ECO:0000256" key="1">
    <source>
        <dbReference type="ARBA" id="ARBA00004651"/>
    </source>
</evidence>
<dbReference type="AlphaFoldDB" id="A0A1I3SQQ8"/>
<feature type="transmembrane region" description="Helical" evidence="8">
    <location>
        <begin position="362"/>
        <end position="386"/>
    </location>
</feature>
<feature type="transmembrane region" description="Helical" evidence="8">
    <location>
        <begin position="20"/>
        <end position="39"/>
    </location>
</feature>
<organism evidence="10 11">
    <name type="scientific">Marinobacter persicus</name>
    <dbReference type="NCBI Taxonomy" id="930118"/>
    <lineage>
        <taxon>Bacteria</taxon>
        <taxon>Pseudomonadati</taxon>
        <taxon>Pseudomonadota</taxon>
        <taxon>Gammaproteobacteria</taxon>
        <taxon>Pseudomonadales</taxon>
        <taxon>Marinobacteraceae</taxon>
        <taxon>Marinobacter</taxon>
    </lineage>
</organism>
<feature type="transmembrane region" description="Helical" evidence="8">
    <location>
        <begin position="218"/>
        <end position="238"/>
    </location>
</feature>
<protein>
    <submittedName>
        <fullName evidence="10">4-amino-4-deoxy-L-arabinose transferase</fullName>
    </submittedName>
</protein>
<dbReference type="GO" id="GO:0005886">
    <property type="term" value="C:plasma membrane"/>
    <property type="evidence" value="ECO:0007669"/>
    <property type="project" value="UniProtKB-SubCell"/>
</dbReference>
<keyword evidence="7 8" id="KW-0472">Membrane</keyword>
<name>A0A1I3SQQ8_9GAMM</name>
<dbReference type="InterPro" id="IPR050297">
    <property type="entry name" value="LipidA_mod_glycosyltrf_83"/>
</dbReference>
<evidence type="ECO:0000313" key="10">
    <source>
        <dbReference type="EMBL" id="SFJ61065.1"/>
    </source>
</evidence>
<feature type="transmembrane region" description="Helical" evidence="8">
    <location>
        <begin position="278"/>
        <end position="301"/>
    </location>
</feature>
<keyword evidence="6 8" id="KW-1133">Transmembrane helix</keyword>
<feature type="transmembrane region" description="Helical" evidence="8">
    <location>
        <begin position="148"/>
        <end position="168"/>
    </location>
</feature>
<keyword evidence="4 10" id="KW-0808">Transferase</keyword>
<proteinExistence type="predicted"/>
<evidence type="ECO:0000256" key="4">
    <source>
        <dbReference type="ARBA" id="ARBA00022679"/>
    </source>
</evidence>
<evidence type="ECO:0000256" key="3">
    <source>
        <dbReference type="ARBA" id="ARBA00022676"/>
    </source>
</evidence>
<dbReference type="RefSeq" id="WP_091702673.1">
    <property type="nucleotide sequence ID" value="NZ_BMYN01000001.1"/>
</dbReference>
<evidence type="ECO:0000259" key="9">
    <source>
        <dbReference type="Pfam" id="PF13231"/>
    </source>
</evidence>
<evidence type="ECO:0000256" key="8">
    <source>
        <dbReference type="SAM" id="Phobius"/>
    </source>
</evidence>
<gene>
    <name evidence="10" type="ORF">SAMN05216429_10454</name>
</gene>
<feature type="transmembrane region" description="Helical" evidence="8">
    <location>
        <begin position="406"/>
        <end position="425"/>
    </location>
</feature>
<evidence type="ECO:0000256" key="5">
    <source>
        <dbReference type="ARBA" id="ARBA00022692"/>
    </source>
</evidence>
<feature type="transmembrane region" description="Helical" evidence="8">
    <location>
        <begin position="313"/>
        <end position="330"/>
    </location>
</feature>
<evidence type="ECO:0000256" key="7">
    <source>
        <dbReference type="ARBA" id="ARBA00023136"/>
    </source>
</evidence>
<keyword evidence="11" id="KW-1185">Reference proteome</keyword>
<feature type="transmembrane region" description="Helical" evidence="8">
    <location>
        <begin position="336"/>
        <end position="355"/>
    </location>
</feature>